<reference evidence="2 3" key="1">
    <citation type="journal article" date="2023" name="Nucleic Acids Res.">
        <title>The hologenome of Daphnia magna reveals possible DNA methylation and microbiome-mediated evolution of the host genome.</title>
        <authorList>
            <person name="Chaturvedi A."/>
            <person name="Li X."/>
            <person name="Dhandapani V."/>
            <person name="Marshall H."/>
            <person name="Kissane S."/>
            <person name="Cuenca-Cambronero M."/>
            <person name="Asole G."/>
            <person name="Calvet F."/>
            <person name="Ruiz-Romero M."/>
            <person name="Marangio P."/>
            <person name="Guigo R."/>
            <person name="Rago D."/>
            <person name="Mirbahai L."/>
            <person name="Eastwood N."/>
            <person name="Colbourne J.K."/>
            <person name="Zhou J."/>
            <person name="Mallon E."/>
            <person name="Orsini L."/>
        </authorList>
    </citation>
    <scope>NUCLEOTIDE SEQUENCE [LARGE SCALE GENOMIC DNA]</scope>
    <source>
        <strain evidence="2">LRV0_1</strain>
    </source>
</reference>
<feature type="compositionally biased region" description="Basic and acidic residues" evidence="1">
    <location>
        <begin position="16"/>
        <end position="34"/>
    </location>
</feature>
<evidence type="ECO:0000313" key="3">
    <source>
        <dbReference type="Proteomes" id="UP001234178"/>
    </source>
</evidence>
<dbReference type="Proteomes" id="UP001234178">
    <property type="component" value="Unassembled WGS sequence"/>
</dbReference>
<sequence length="158" mass="18247">MVEKTRRMGWRRKGGKREGEEEWERKRTKAELRQPRGGASVEKPLPISRLLTWVLPARVDAIEAGKNEIGRIPSLFPTHLNVAPPYDDGIMSTSNDIQKIKKSPEGQIRQWVSGYYNVLLYQFRQSNRAGKNAAMFPMVFIRKQHGNKSNEQEEERAI</sequence>
<evidence type="ECO:0000313" key="2">
    <source>
        <dbReference type="EMBL" id="KAK4010053.1"/>
    </source>
</evidence>
<feature type="region of interest" description="Disordered" evidence="1">
    <location>
        <begin position="1"/>
        <end position="39"/>
    </location>
</feature>
<proteinExistence type="predicted"/>
<evidence type="ECO:0000256" key="1">
    <source>
        <dbReference type="SAM" id="MobiDB-lite"/>
    </source>
</evidence>
<accession>A0ABQ9ZB30</accession>
<protein>
    <submittedName>
        <fullName evidence="2">Uncharacterized protein</fullName>
    </submittedName>
</protein>
<dbReference type="EMBL" id="JAOYFB010000003">
    <property type="protein sequence ID" value="KAK4010053.1"/>
    <property type="molecule type" value="Genomic_DNA"/>
</dbReference>
<name>A0ABQ9ZB30_9CRUS</name>
<gene>
    <name evidence="2" type="ORF">OUZ56_019197</name>
</gene>
<keyword evidence="3" id="KW-1185">Reference proteome</keyword>
<organism evidence="2 3">
    <name type="scientific">Daphnia magna</name>
    <dbReference type="NCBI Taxonomy" id="35525"/>
    <lineage>
        <taxon>Eukaryota</taxon>
        <taxon>Metazoa</taxon>
        <taxon>Ecdysozoa</taxon>
        <taxon>Arthropoda</taxon>
        <taxon>Crustacea</taxon>
        <taxon>Branchiopoda</taxon>
        <taxon>Diplostraca</taxon>
        <taxon>Cladocera</taxon>
        <taxon>Anomopoda</taxon>
        <taxon>Daphniidae</taxon>
        <taxon>Daphnia</taxon>
    </lineage>
</organism>
<comment type="caution">
    <text evidence="2">The sequence shown here is derived from an EMBL/GenBank/DDBJ whole genome shotgun (WGS) entry which is preliminary data.</text>
</comment>